<name>A0AAN4VX16_9BACT</name>
<feature type="chain" id="PRO_5042885613" description="Lipoprotein" evidence="2">
    <location>
        <begin position="21"/>
        <end position="277"/>
    </location>
</feature>
<evidence type="ECO:0000313" key="4">
    <source>
        <dbReference type="Proteomes" id="UP001310022"/>
    </source>
</evidence>
<gene>
    <name evidence="3" type="ORF">PEDI_22460</name>
</gene>
<dbReference type="Proteomes" id="UP001310022">
    <property type="component" value="Unassembled WGS sequence"/>
</dbReference>
<evidence type="ECO:0000256" key="2">
    <source>
        <dbReference type="SAM" id="SignalP"/>
    </source>
</evidence>
<dbReference type="EMBL" id="BQKE01000001">
    <property type="protein sequence ID" value="GJM61694.1"/>
    <property type="molecule type" value="Genomic_DNA"/>
</dbReference>
<keyword evidence="4" id="KW-1185">Reference proteome</keyword>
<evidence type="ECO:0008006" key="5">
    <source>
        <dbReference type="Google" id="ProtNLM"/>
    </source>
</evidence>
<dbReference type="RefSeq" id="WP_338237180.1">
    <property type="nucleotide sequence ID" value="NZ_BQKE01000001.1"/>
</dbReference>
<keyword evidence="2" id="KW-0732">Signal</keyword>
<sequence>MKVIAIKILGIVLLSTFLFSCQSSEDSPVYSTDLNSASFQDEEMAEAIFNKLENTAEEALLAEDNLRITGNGAALDLALDEKNKVVTIDYGDGWTDRNGDIRKGKIIIQYEGNRKERYRSKTIRPENFSINDFQIEGIRSKSWDGINKKFTIKLTAGQISSPDGWSISRTAQWEVLEFQNEEEGFERHRSGQAEGINRLGHRYLISIEEPLVYKSLCTAISWRFPVAGIKQKTIFTSETASETRTIDYGDGSCDREATITQPDGSQTTFSQKKKIYQ</sequence>
<organism evidence="3 4">
    <name type="scientific">Persicobacter diffluens</name>
    <dbReference type="NCBI Taxonomy" id="981"/>
    <lineage>
        <taxon>Bacteria</taxon>
        <taxon>Pseudomonadati</taxon>
        <taxon>Bacteroidota</taxon>
        <taxon>Cytophagia</taxon>
        <taxon>Cytophagales</taxon>
        <taxon>Persicobacteraceae</taxon>
        <taxon>Persicobacter</taxon>
    </lineage>
</organism>
<comment type="caution">
    <text evidence="3">The sequence shown here is derived from an EMBL/GenBank/DDBJ whole genome shotgun (WGS) entry which is preliminary data.</text>
</comment>
<feature type="region of interest" description="Disordered" evidence="1">
    <location>
        <begin position="253"/>
        <end position="277"/>
    </location>
</feature>
<evidence type="ECO:0000256" key="1">
    <source>
        <dbReference type="SAM" id="MobiDB-lite"/>
    </source>
</evidence>
<feature type="compositionally biased region" description="Polar residues" evidence="1">
    <location>
        <begin position="258"/>
        <end position="270"/>
    </location>
</feature>
<evidence type="ECO:0000313" key="3">
    <source>
        <dbReference type="EMBL" id="GJM61694.1"/>
    </source>
</evidence>
<reference evidence="3 4" key="1">
    <citation type="submission" date="2021-12" db="EMBL/GenBank/DDBJ databases">
        <title>Genome sequencing of bacteria with rrn-lacking chromosome and rrn-plasmid.</title>
        <authorList>
            <person name="Anda M."/>
            <person name="Iwasaki W."/>
        </authorList>
    </citation>
    <scope>NUCLEOTIDE SEQUENCE [LARGE SCALE GENOMIC DNA]</scope>
    <source>
        <strain evidence="3 4">NBRC 15940</strain>
    </source>
</reference>
<feature type="signal peptide" evidence="2">
    <location>
        <begin position="1"/>
        <end position="20"/>
    </location>
</feature>
<proteinExistence type="predicted"/>
<dbReference type="AlphaFoldDB" id="A0AAN4VX16"/>
<accession>A0AAN4VX16</accession>
<dbReference type="PROSITE" id="PS51257">
    <property type="entry name" value="PROKAR_LIPOPROTEIN"/>
    <property type="match status" value="1"/>
</dbReference>
<protein>
    <recommendedName>
        <fullName evidence="5">Lipoprotein</fullName>
    </recommendedName>
</protein>